<evidence type="ECO:0000313" key="4">
    <source>
        <dbReference type="Proteomes" id="UP000199493"/>
    </source>
</evidence>
<evidence type="ECO:0000313" key="3">
    <source>
        <dbReference type="EMBL" id="SEO10844.1"/>
    </source>
</evidence>
<protein>
    <submittedName>
        <fullName evidence="3">SOS response UmuD protein. Serine peptidase. MEROPS family S24</fullName>
    </submittedName>
</protein>
<feature type="domain" description="Peptidase S24/S26A/S26B/S26C" evidence="2">
    <location>
        <begin position="52"/>
        <end position="138"/>
    </location>
</feature>
<feature type="compositionally biased region" description="Polar residues" evidence="1">
    <location>
        <begin position="15"/>
        <end position="33"/>
    </location>
</feature>
<dbReference type="InterPro" id="IPR039418">
    <property type="entry name" value="LexA-like"/>
</dbReference>
<dbReference type="InterPro" id="IPR036286">
    <property type="entry name" value="LexA/Signal_pep-like_sf"/>
</dbReference>
<accession>A0A1H8M0B8</accession>
<gene>
    <name evidence="3" type="ORF">SAMN04490369_104513</name>
</gene>
<dbReference type="Pfam" id="PF00717">
    <property type="entry name" value="Peptidase_S24"/>
    <property type="match status" value="1"/>
</dbReference>
<dbReference type="Gene3D" id="2.10.109.10">
    <property type="entry name" value="Umud Fragment, subunit A"/>
    <property type="match status" value="1"/>
</dbReference>
<dbReference type="EMBL" id="FODB01000045">
    <property type="protein sequence ID" value="SEO10844.1"/>
    <property type="molecule type" value="Genomic_DNA"/>
</dbReference>
<organism evidence="3 4">
    <name type="scientific">Vreelandella aquamarina</name>
    <dbReference type="NCBI Taxonomy" id="77097"/>
    <lineage>
        <taxon>Bacteria</taxon>
        <taxon>Pseudomonadati</taxon>
        <taxon>Pseudomonadota</taxon>
        <taxon>Gammaproteobacteria</taxon>
        <taxon>Oceanospirillales</taxon>
        <taxon>Halomonadaceae</taxon>
        <taxon>Vreelandella</taxon>
    </lineage>
</organism>
<dbReference type="SUPFAM" id="SSF51306">
    <property type="entry name" value="LexA/Signal peptidase"/>
    <property type="match status" value="1"/>
</dbReference>
<name>A0A1H8M0B8_9GAMM</name>
<dbReference type="InterPro" id="IPR015927">
    <property type="entry name" value="Peptidase_S24_S26A/B/C"/>
</dbReference>
<reference evidence="3 4" key="1">
    <citation type="submission" date="2016-10" db="EMBL/GenBank/DDBJ databases">
        <authorList>
            <person name="de Groot N.N."/>
        </authorList>
    </citation>
    <scope>NUCLEOTIDE SEQUENCE [LARGE SCALE GENOMIC DNA]</scope>
    <source>
        <strain evidence="3 4">558</strain>
    </source>
</reference>
<dbReference type="CDD" id="cd06529">
    <property type="entry name" value="S24_LexA-like"/>
    <property type="match status" value="1"/>
</dbReference>
<evidence type="ECO:0000259" key="2">
    <source>
        <dbReference type="Pfam" id="PF00717"/>
    </source>
</evidence>
<dbReference type="AlphaFoldDB" id="A0A1H8M0B8"/>
<dbReference type="RefSeq" id="WP_228219755.1">
    <property type="nucleotide sequence ID" value="NZ_FODB01000045.1"/>
</dbReference>
<evidence type="ECO:0000256" key="1">
    <source>
        <dbReference type="SAM" id="MobiDB-lite"/>
    </source>
</evidence>
<proteinExistence type="predicted"/>
<feature type="compositionally biased region" description="Low complexity" evidence="1">
    <location>
        <begin position="35"/>
        <end position="46"/>
    </location>
</feature>
<dbReference type="STRING" id="77097.SAMN04490369_104513"/>
<sequence>MTICLSPQVTSHVPSYVPSQTLSQPVAPSTPTPLASRSASSHARQACTAPRVTRRNTYALRIRGDRMRDCNLFDGDVIIIHRHQHDAHQETAVATINQREVALKQLSISRLGIHLWPEDAAMPEVFLHNCDIQVLGMVMGVAHHATETRHH</sequence>
<dbReference type="Proteomes" id="UP000199493">
    <property type="component" value="Unassembled WGS sequence"/>
</dbReference>
<feature type="region of interest" description="Disordered" evidence="1">
    <location>
        <begin position="15"/>
        <end position="49"/>
    </location>
</feature>